<feature type="domain" description="MTTase N-terminal" evidence="9">
    <location>
        <begin position="66"/>
        <end position="187"/>
    </location>
</feature>
<evidence type="ECO:0000256" key="1">
    <source>
        <dbReference type="ARBA" id="ARBA00001966"/>
    </source>
</evidence>
<dbReference type="InterPro" id="IPR058240">
    <property type="entry name" value="rSAM_sf"/>
</dbReference>
<dbReference type="PROSITE" id="PS50926">
    <property type="entry name" value="TRAM"/>
    <property type="match status" value="1"/>
</dbReference>
<evidence type="ECO:0000256" key="7">
    <source>
        <dbReference type="ARBA" id="ARBA00023014"/>
    </source>
</evidence>
<evidence type="ECO:0000259" key="9">
    <source>
        <dbReference type="PROSITE" id="PS51449"/>
    </source>
</evidence>
<keyword evidence="5" id="KW-0479">Metal-binding</keyword>
<dbReference type="InterPro" id="IPR038135">
    <property type="entry name" value="Methylthiotransferase_N_sf"/>
</dbReference>
<evidence type="ECO:0000313" key="12">
    <source>
        <dbReference type="Proteomes" id="UP000324585"/>
    </source>
</evidence>
<dbReference type="NCBIfam" id="TIGR00089">
    <property type="entry name" value="MiaB/RimO family radical SAM methylthiotransferase"/>
    <property type="match status" value="1"/>
</dbReference>
<evidence type="ECO:0000256" key="2">
    <source>
        <dbReference type="ARBA" id="ARBA00009815"/>
    </source>
</evidence>
<feature type="domain" description="Radical SAM core" evidence="10">
    <location>
        <begin position="218"/>
        <end position="482"/>
    </location>
</feature>
<keyword evidence="12" id="KW-1185">Reference proteome</keyword>
<dbReference type="InterPro" id="IPR002792">
    <property type="entry name" value="TRAM_dom"/>
</dbReference>
<comment type="caution">
    <text evidence="11">The sequence shown here is derived from an EMBL/GenBank/DDBJ whole genome shotgun (WGS) entry which is preliminary data.</text>
</comment>
<protein>
    <submittedName>
        <fullName evidence="11">CDK5RAP1-like protein</fullName>
    </submittedName>
</protein>
<dbReference type="EMBL" id="VRMN01000002">
    <property type="protein sequence ID" value="KAA8496617.1"/>
    <property type="molecule type" value="Genomic_DNA"/>
</dbReference>
<dbReference type="InterPro" id="IPR006463">
    <property type="entry name" value="MiaB_methiolase"/>
</dbReference>
<sequence length="575" mass="63311">MAFVFAWASSAAATARHGSGKSARRVCKTARTVVDMTAAETMGGSSSLAVTPVTTTVRNAPKFRRLVIFEETYGCAMNIADTQVVRALIAKELKTEVEYTTDENQANVFLLNTCAIRENAEQRVMQRLKYLRTIGSRRPKEDRPVVAVLGCMAEHLKHSLLDDKLCQIVMGPDAYRELPSALRAVTASDGSDMTAYNVQLSAEDTYAEISPVRDVQGEDGNVSAFLTVMRGCANACSFCVVPRTRGAERSRDLKSVVREIRELSEQGFKEVVLLGQNVNSYNDVSQLQLGSASARPVTVQIAGKVQYAAGFETRYPRRDRGLVFADLLSEVSAVDPEMRIRFTSPHPKDYPDEMIDIMSKRANICKQVHVPAQSGSTPVLARMNRGYSREAYLELVDTLRSRLPGVALSTDIIAGFCGETLDEHAETVSLMQEVGFENAFMYAYSVRSGTPAAVHLVDTVSEEEKGRRLAEIISVFHKRAEEKNQAEIGRSHLVLVEGQARAKKLPGFLTGRTDTNKRVFFKDVPIQAGEFGQTLKRAVAGDYVEVVVESATSLTMRSRAIRQSSIQAYARAHSL</sequence>
<dbReference type="Pfam" id="PF00919">
    <property type="entry name" value="UPF0004"/>
    <property type="match status" value="1"/>
</dbReference>
<dbReference type="PANTHER" id="PTHR43020">
    <property type="entry name" value="CDK5 REGULATORY SUBUNIT-ASSOCIATED PROTEIN 1"/>
    <property type="match status" value="1"/>
</dbReference>
<dbReference type="SFLD" id="SFLDS00029">
    <property type="entry name" value="Radical_SAM"/>
    <property type="match status" value="1"/>
</dbReference>
<proteinExistence type="inferred from homology"/>
<dbReference type="InterPro" id="IPR006638">
    <property type="entry name" value="Elp3/MiaA/NifB-like_rSAM"/>
</dbReference>
<name>A0A5J4Z1R3_PORPP</name>
<dbReference type="OrthoDB" id="190098at2759"/>
<dbReference type="PANTHER" id="PTHR43020:SF2">
    <property type="entry name" value="MITOCHONDRIAL TRNA METHYLTHIOTRANSFERASE CDK5RAP1"/>
    <property type="match status" value="1"/>
</dbReference>
<evidence type="ECO:0000256" key="3">
    <source>
        <dbReference type="ARBA" id="ARBA00022485"/>
    </source>
</evidence>
<dbReference type="SFLD" id="SFLDG01082">
    <property type="entry name" value="B12-binding_domain_containing"/>
    <property type="match status" value="1"/>
</dbReference>
<dbReference type="PROSITE" id="PS51449">
    <property type="entry name" value="MTTASE_N"/>
    <property type="match status" value="1"/>
</dbReference>
<accession>A0A5J4Z1R3</accession>
<dbReference type="InterPro" id="IPR023404">
    <property type="entry name" value="rSAM_horseshoe"/>
</dbReference>
<keyword evidence="4" id="KW-0949">S-adenosyl-L-methionine</keyword>
<evidence type="ECO:0000259" key="10">
    <source>
        <dbReference type="PROSITE" id="PS51918"/>
    </source>
</evidence>
<dbReference type="Pfam" id="PF04055">
    <property type="entry name" value="Radical_SAM"/>
    <property type="match status" value="1"/>
</dbReference>
<keyword evidence="6" id="KW-0408">Iron</keyword>
<dbReference type="GO" id="GO:0051539">
    <property type="term" value="F:4 iron, 4 sulfur cluster binding"/>
    <property type="evidence" value="ECO:0007669"/>
    <property type="project" value="UniProtKB-KW"/>
</dbReference>
<evidence type="ECO:0000259" key="8">
    <source>
        <dbReference type="PROSITE" id="PS50926"/>
    </source>
</evidence>
<reference evidence="12" key="1">
    <citation type="journal article" date="2019" name="Nat. Commun.">
        <title>Expansion of phycobilisome linker gene families in mesophilic red algae.</title>
        <authorList>
            <person name="Lee J."/>
            <person name="Kim D."/>
            <person name="Bhattacharya D."/>
            <person name="Yoon H.S."/>
        </authorList>
    </citation>
    <scope>NUCLEOTIDE SEQUENCE [LARGE SCALE GENOMIC DNA]</scope>
    <source>
        <strain evidence="12">CCMP 1328</strain>
    </source>
</reference>
<dbReference type="SUPFAM" id="SSF102114">
    <property type="entry name" value="Radical SAM enzymes"/>
    <property type="match status" value="1"/>
</dbReference>
<dbReference type="PROSITE" id="PS01278">
    <property type="entry name" value="MTTASE_RADICAL"/>
    <property type="match status" value="1"/>
</dbReference>
<dbReference type="GO" id="GO:0005829">
    <property type="term" value="C:cytosol"/>
    <property type="evidence" value="ECO:0007669"/>
    <property type="project" value="TreeGrafter"/>
</dbReference>
<gene>
    <name evidence="11" type="ORF">FVE85_0346</name>
</gene>
<dbReference type="GO" id="GO:0005739">
    <property type="term" value="C:mitochondrion"/>
    <property type="evidence" value="ECO:0007669"/>
    <property type="project" value="TreeGrafter"/>
</dbReference>
<dbReference type="FunFam" id="3.40.50.12160:FF:000003">
    <property type="entry name" value="CDK5 regulatory subunit-associated protein 1"/>
    <property type="match status" value="1"/>
</dbReference>
<comment type="cofactor">
    <cofactor evidence="1">
        <name>[4Fe-4S] cluster</name>
        <dbReference type="ChEBI" id="CHEBI:49883"/>
    </cofactor>
</comment>
<dbReference type="SFLD" id="SFLDG01061">
    <property type="entry name" value="methylthiotransferase"/>
    <property type="match status" value="1"/>
</dbReference>
<dbReference type="OMA" id="CKNIHLP"/>
<dbReference type="GO" id="GO:0035597">
    <property type="term" value="F:tRNA-2-methylthio-N(6)-dimethylallyladenosine(37) synthase activity"/>
    <property type="evidence" value="ECO:0007669"/>
    <property type="project" value="TreeGrafter"/>
</dbReference>
<keyword evidence="7" id="KW-0411">Iron-sulfur</keyword>
<evidence type="ECO:0000256" key="4">
    <source>
        <dbReference type="ARBA" id="ARBA00022691"/>
    </source>
</evidence>
<dbReference type="PROSITE" id="PS51918">
    <property type="entry name" value="RADICAL_SAM"/>
    <property type="match status" value="1"/>
</dbReference>
<dbReference type="InterPro" id="IPR013848">
    <property type="entry name" value="Methylthiotransferase_N"/>
</dbReference>
<feature type="domain" description="TRAM" evidence="8">
    <location>
        <begin position="485"/>
        <end position="562"/>
    </location>
</feature>
<dbReference type="SMART" id="SM00729">
    <property type="entry name" value="Elp3"/>
    <property type="match status" value="1"/>
</dbReference>
<organism evidence="11 12">
    <name type="scientific">Porphyridium purpureum</name>
    <name type="common">Red alga</name>
    <name type="synonym">Porphyridium cruentum</name>
    <dbReference type="NCBI Taxonomy" id="35688"/>
    <lineage>
        <taxon>Eukaryota</taxon>
        <taxon>Rhodophyta</taxon>
        <taxon>Bangiophyceae</taxon>
        <taxon>Porphyridiales</taxon>
        <taxon>Porphyridiaceae</taxon>
        <taxon>Porphyridium</taxon>
    </lineage>
</organism>
<dbReference type="SFLD" id="SFLDF00413">
    <property type="entry name" value="CDK5RAP1"/>
    <property type="match status" value="1"/>
</dbReference>
<evidence type="ECO:0000256" key="6">
    <source>
        <dbReference type="ARBA" id="ARBA00023004"/>
    </source>
</evidence>
<dbReference type="InterPro" id="IPR020612">
    <property type="entry name" value="Methylthiotransferase_CS"/>
</dbReference>
<dbReference type="InterPro" id="IPR005839">
    <property type="entry name" value="Methylthiotransferase"/>
</dbReference>
<dbReference type="AlphaFoldDB" id="A0A5J4Z1R3"/>
<dbReference type="GO" id="GO:0046872">
    <property type="term" value="F:metal ion binding"/>
    <property type="evidence" value="ECO:0007669"/>
    <property type="project" value="UniProtKB-KW"/>
</dbReference>
<dbReference type="SFLD" id="SFLDF00273">
    <property type="entry name" value="(dimethylallyl)adenosine_tRNA"/>
    <property type="match status" value="1"/>
</dbReference>
<evidence type="ECO:0000256" key="5">
    <source>
        <dbReference type="ARBA" id="ARBA00022723"/>
    </source>
</evidence>
<dbReference type="InterPro" id="IPR007197">
    <property type="entry name" value="rSAM"/>
</dbReference>
<dbReference type="Proteomes" id="UP000324585">
    <property type="component" value="Unassembled WGS sequence"/>
</dbReference>
<keyword evidence="3" id="KW-0004">4Fe-4S</keyword>
<comment type="similarity">
    <text evidence="2">Belongs to the methylthiotransferase family. MiaB subfamily.</text>
</comment>
<dbReference type="Gene3D" id="3.40.50.12160">
    <property type="entry name" value="Methylthiotransferase, N-terminal domain"/>
    <property type="match status" value="1"/>
</dbReference>
<dbReference type="Gene3D" id="3.80.30.20">
    <property type="entry name" value="tm_1862 like domain"/>
    <property type="match status" value="1"/>
</dbReference>
<evidence type="ECO:0000313" key="11">
    <source>
        <dbReference type="EMBL" id="KAA8496617.1"/>
    </source>
</evidence>